<evidence type="ECO:0000313" key="2">
    <source>
        <dbReference type="EMBL" id="RIA85234.1"/>
    </source>
</evidence>
<feature type="transmembrane region" description="Helical" evidence="1">
    <location>
        <begin position="75"/>
        <end position="94"/>
    </location>
</feature>
<comment type="caution">
    <text evidence="2">The sequence shown here is derived from an EMBL/GenBank/DDBJ whole genome shotgun (WGS) entry which is preliminary data.</text>
</comment>
<accession>A0A397SRD5</accession>
<keyword evidence="1" id="KW-0812">Transmembrane</keyword>
<organism evidence="2 3">
    <name type="scientific">Glomus cerebriforme</name>
    <dbReference type="NCBI Taxonomy" id="658196"/>
    <lineage>
        <taxon>Eukaryota</taxon>
        <taxon>Fungi</taxon>
        <taxon>Fungi incertae sedis</taxon>
        <taxon>Mucoromycota</taxon>
        <taxon>Glomeromycotina</taxon>
        <taxon>Glomeromycetes</taxon>
        <taxon>Glomerales</taxon>
        <taxon>Glomeraceae</taxon>
        <taxon>Glomus</taxon>
    </lineage>
</organism>
<protein>
    <submittedName>
        <fullName evidence="2">Uncharacterized protein</fullName>
    </submittedName>
</protein>
<dbReference type="AlphaFoldDB" id="A0A397SRD5"/>
<feature type="transmembrane region" description="Helical" evidence="1">
    <location>
        <begin position="20"/>
        <end position="39"/>
    </location>
</feature>
<name>A0A397SRD5_9GLOM</name>
<proteinExistence type="predicted"/>
<gene>
    <name evidence="2" type="ORF">C1645_831089</name>
</gene>
<dbReference type="EMBL" id="QKYT01000438">
    <property type="protein sequence ID" value="RIA85234.1"/>
    <property type="molecule type" value="Genomic_DNA"/>
</dbReference>
<keyword evidence="3" id="KW-1185">Reference proteome</keyword>
<keyword evidence="1" id="KW-0472">Membrane</keyword>
<reference evidence="2 3" key="1">
    <citation type="submission" date="2018-06" db="EMBL/GenBank/DDBJ databases">
        <title>Comparative genomics reveals the genomic features of Rhizophagus irregularis, R. cerebriforme, R. diaphanum and Gigaspora rosea, and their symbiotic lifestyle signature.</title>
        <authorList>
            <person name="Morin E."/>
            <person name="San Clemente H."/>
            <person name="Chen E.C.H."/>
            <person name="De La Providencia I."/>
            <person name="Hainaut M."/>
            <person name="Kuo A."/>
            <person name="Kohler A."/>
            <person name="Murat C."/>
            <person name="Tang N."/>
            <person name="Roy S."/>
            <person name="Loubradou J."/>
            <person name="Henrissat B."/>
            <person name="Grigoriev I.V."/>
            <person name="Corradi N."/>
            <person name="Roux C."/>
            <person name="Martin F.M."/>
        </authorList>
    </citation>
    <scope>NUCLEOTIDE SEQUENCE [LARGE SCALE GENOMIC DNA]</scope>
    <source>
        <strain evidence="2 3">DAOM 227022</strain>
    </source>
</reference>
<evidence type="ECO:0000313" key="3">
    <source>
        <dbReference type="Proteomes" id="UP000265703"/>
    </source>
</evidence>
<dbReference type="OrthoDB" id="2217076at2759"/>
<evidence type="ECO:0000256" key="1">
    <source>
        <dbReference type="SAM" id="Phobius"/>
    </source>
</evidence>
<keyword evidence="1" id="KW-1133">Transmembrane helix</keyword>
<dbReference type="Proteomes" id="UP000265703">
    <property type="component" value="Unassembled WGS sequence"/>
</dbReference>
<sequence length="194" mass="22816">MFLLDSIINYRLTEPIWFRYVRGFFAILFTGVIIYYAVIRFNKFNEEISTISTITLQRPTMIIIDSTGINSFLNMIADLGGFYSAIAGTFYFLFGMKKHQPWGLIHMPLFCWNDDLQRNFARKYGSSAGIPLVERISKRSKGSSLEERIQILEDLLKDYYIDNFFLKEIKITKTNIKKFKEICKKHRDNAEHHV</sequence>